<keyword evidence="2" id="KW-1185">Reference proteome</keyword>
<proteinExistence type="predicted"/>
<name>A0A1C3N4V2_9ACTN</name>
<protein>
    <submittedName>
        <fullName evidence="1">Uncharacterized protein</fullName>
    </submittedName>
</protein>
<reference evidence="2" key="1">
    <citation type="submission" date="2016-06" db="EMBL/GenBank/DDBJ databases">
        <authorList>
            <person name="Varghese N."/>
        </authorList>
    </citation>
    <scope>NUCLEOTIDE SEQUENCE [LARGE SCALE GENOMIC DNA]</scope>
    <source>
        <strain evidence="2">DSM 45344</strain>
    </source>
</reference>
<gene>
    <name evidence="1" type="ORF">GA0070620_3117</name>
</gene>
<dbReference type="AlphaFoldDB" id="A0A1C3N4V2"/>
<accession>A0A1C3N4V2</accession>
<evidence type="ECO:0000313" key="2">
    <source>
        <dbReference type="Proteomes" id="UP000199393"/>
    </source>
</evidence>
<dbReference type="Proteomes" id="UP000199393">
    <property type="component" value="Chromosome I"/>
</dbReference>
<dbReference type="EMBL" id="LT598496">
    <property type="protein sequence ID" value="SBV27593.1"/>
    <property type="molecule type" value="Genomic_DNA"/>
</dbReference>
<evidence type="ECO:0000313" key="1">
    <source>
        <dbReference type="EMBL" id="SBV27593.1"/>
    </source>
</evidence>
<sequence>MIQPVPSRCLGCMDRVMPSSPHDCGGAGIVALGQGWFCDCPRPECRTRQLGEAPKRQGRKAAW</sequence>
<organism evidence="1 2">
    <name type="scientific">Micromonospora krabiensis</name>
    <dbReference type="NCBI Taxonomy" id="307121"/>
    <lineage>
        <taxon>Bacteria</taxon>
        <taxon>Bacillati</taxon>
        <taxon>Actinomycetota</taxon>
        <taxon>Actinomycetes</taxon>
        <taxon>Micromonosporales</taxon>
        <taxon>Micromonosporaceae</taxon>
        <taxon>Micromonospora</taxon>
    </lineage>
</organism>